<organism evidence="3 4">
    <name type="scientific">Actinokineospora bangkokensis</name>
    <dbReference type="NCBI Taxonomy" id="1193682"/>
    <lineage>
        <taxon>Bacteria</taxon>
        <taxon>Bacillati</taxon>
        <taxon>Actinomycetota</taxon>
        <taxon>Actinomycetes</taxon>
        <taxon>Pseudonocardiales</taxon>
        <taxon>Pseudonocardiaceae</taxon>
        <taxon>Actinokineospora</taxon>
    </lineage>
</organism>
<dbReference type="Pfam" id="PF01075">
    <property type="entry name" value="Glyco_transf_9"/>
    <property type="match status" value="1"/>
</dbReference>
<accession>A0A1Q9LLN3</accession>
<protein>
    <submittedName>
        <fullName evidence="3">Glycosyl transferase</fullName>
    </submittedName>
</protein>
<keyword evidence="2 3" id="KW-0808">Transferase</keyword>
<dbReference type="Proteomes" id="UP000186040">
    <property type="component" value="Unassembled WGS sequence"/>
</dbReference>
<evidence type="ECO:0000256" key="2">
    <source>
        <dbReference type="ARBA" id="ARBA00022679"/>
    </source>
</evidence>
<evidence type="ECO:0000313" key="3">
    <source>
        <dbReference type="EMBL" id="OLR92942.1"/>
    </source>
</evidence>
<dbReference type="GO" id="GO:0008713">
    <property type="term" value="F:ADP-heptose-lipopolysaccharide heptosyltransferase activity"/>
    <property type="evidence" value="ECO:0007669"/>
    <property type="project" value="TreeGrafter"/>
</dbReference>
<keyword evidence="4" id="KW-1185">Reference proteome</keyword>
<dbReference type="PANTHER" id="PTHR30160:SF1">
    <property type="entry name" value="LIPOPOLYSACCHARIDE 1,2-N-ACETYLGLUCOSAMINETRANSFERASE-RELATED"/>
    <property type="match status" value="1"/>
</dbReference>
<dbReference type="STRING" id="1193682.BJP25_18385"/>
<dbReference type="Gene3D" id="3.40.50.2000">
    <property type="entry name" value="Glycogen Phosphorylase B"/>
    <property type="match status" value="2"/>
</dbReference>
<evidence type="ECO:0000313" key="4">
    <source>
        <dbReference type="Proteomes" id="UP000186040"/>
    </source>
</evidence>
<reference evidence="3 4" key="1">
    <citation type="submission" date="2016-10" db="EMBL/GenBank/DDBJ databases">
        <title>The Draft Genome Sequence of Actinokineospora bangkokensis 44EHWT reveals the biosynthetic pathway of antifungal compounds Thailandins with unusual extender unit butylmalonyl-CoA.</title>
        <authorList>
            <person name="Greule A."/>
            <person name="Intra B."/>
            <person name="Flemming S."/>
            <person name="Rommel M.G."/>
            <person name="Panbangred W."/>
            <person name="Bechthold A."/>
        </authorList>
    </citation>
    <scope>NUCLEOTIDE SEQUENCE [LARGE SCALE GENOMIC DNA]</scope>
    <source>
        <strain evidence="3 4">44EHW</strain>
    </source>
</reference>
<dbReference type="GO" id="GO:0005829">
    <property type="term" value="C:cytosol"/>
    <property type="evidence" value="ECO:0007669"/>
    <property type="project" value="TreeGrafter"/>
</dbReference>
<name>A0A1Q9LLN3_9PSEU</name>
<dbReference type="SUPFAM" id="SSF53756">
    <property type="entry name" value="UDP-Glycosyltransferase/glycogen phosphorylase"/>
    <property type="match status" value="1"/>
</dbReference>
<dbReference type="InterPro" id="IPR002201">
    <property type="entry name" value="Glyco_trans_9"/>
</dbReference>
<proteinExistence type="predicted"/>
<dbReference type="AlphaFoldDB" id="A0A1Q9LLN3"/>
<dbReference type="InterPro" id="IPR051199">
    <property type="entry name" value="LPS_LOS_Heptosyltrfase"/>
</dbReference>
<dbReference type="CDD" id="cd03789">
    <property type="entry name" value="GT9_LPS_heptosyltransferase"/>
    <property type="match status" value="1"/>
</dbReference>
<dbReference type="EMBL" id="MKQR01000013">
    <property type="protein sequence ID" value="OLR92942.1"/>
    <property type="molecule type" value="Genomic_DNA"/>
</dbReference>
<dbReference type="RefSeq" id="WP_075975207.1">
    <property type="nucleotide sequence ID" value="NZ_MKQR01000013.1"/>
</dbReference>
<evidence type="ECO:0000256" key="1">
    <source>
        <dbReference type="ARBA" id="ARBA00022676"/>
    </source>
</evidence>
<dbReference type="PANTHER" id="PTHR30160">
    <property type="entry name" value="TETRAACYLDISACCHARIDE 4'-KINASE-RELATED"/>
    <property type="match status" value="1"/>
</dbReference>
<sequence length="364" mass="38979">MLAECALGPVAEPFPDIAHIAVLRGGGLGDLLFAMPAVHALARAYPGARITLMGTEMHRELLDRPSPVREVLPLPRVHGVHDPRGEGTDHEAARQYLRRVGQVDLAVQLHGGGRWSNPFINALRPRHSAGGRTPDAEPLERNLPFRYFQHEVMRWLEVAGLAGAPPVQLVPQLAITPGDLAAARRVIGEPELPVVVIHPGASDPRRRWPAGRFARVAAECAARACVLVVGDASEAALADDVVRLATAGGQADRIRSLAGRLSMSALVGVLARADVVLANDSGPRHLAEAVGTPTVSVYWMGNVINAGSPGRLRNRVHISWTSRCPVCGVDCTRPDVDRCPHDVSFVADVEVRDVLPDVLEFATG</sequence>
<keyword evidence="1" id="KW-0328">Glycosyltransferase</keyword>
<comment type="caution">
    <text evidence="3">The sequence shown here is derived from an EMBL/GenBank/DDBJ whole genome shotgun (WGS) entry which is preliminary data.</text>
</comment>
<dbReference type="GO" id="GO:0009244">
    <property type="term" value="P:lipopolysaccharide core region biosynthetic process"/>
    <property type="evidence" value="ECO:0007669"/>
    <property type="project" value="TreeGrafter"/>
</dbReference>
<gene>
    <name evidence="3" type="ORF">BJP25_18385</name>
</gene>